<dbReference type="AlphaFoldDB" id="A0A1W0WNR7"/>
<keyword evidence="1" id="KW-0812">Transmembrane</keyword>
<evidence type="ECO:0000313" key="2">
    <source>
        <dbReference type="EMBL" id="OQV16763.1"/>
    </source>
</evidence>
<protein>
    <recommendedName>
        <fullName evidence="4">Gustatory receptor</fullName>
    </recommendedName>
</protein>
<reference evidence="3" key="1">
    <citation type="submission" date="2017-01" db="EMBL/GenBank/DDBJ databases">
        <title>Comparative genomics of anhydrobiosis in the tardigrade Hypsibius dujardini.</title>
        <authorList>
            <person name="Yoshida Y."/>
            <person name="Koutsovoulos G."/>
            <person name="Laetsch D."/>
            <person name="Stevens L."/>
            <person name="Kumar S."/>
            <person name="Horikawa D."/>
            <person name="Ishino K."/>
            <person name="Komine S."/>
            <person name="Tomita M."/>
            <person name="Blaxter M."/>
            <person name="Arakawa K."/>
        </authorList>
    </citation>
    <scope>NUCLEOTIDE SEQUENCE [LARGE SCALE GENOMIC DNA]</scope>
    <source>
        <strain evidence="3">Z151</strain>
    </source>
</reference>
<proteinExistence type="predicted"/>
<feature type="transmembrane region" description="Helical" evidence="1">
    <location>
        <begin position="335"/>
        <end position="355"/>
    </location>
</feature>
<dbReference type="EMBL" id="MTYJ01000070">
    <property type="protein sequence ID" value="OQV16763.1"/>
    <property type="molecule type" value="Genomic_DNA"/>
</dbReference>
<gene>
    <name evidence="2" type="ORF">BV898_09120</name>
</gene>
<feature type="transmembrane region" description="Helical" evidence="1">
    <location>
        <begin position="258"/>
        <end position="291"/>
    </location>
</feature>
<organism evidence="2 3">
    <name type="scientific">Hypsibius exemplaris</name>
    <name type="common">Freshwater tardigrade</name>
    <dbReference type="NCBI Taxonomy" id="2072580"/>
    <lineage>
        <taxon>Eukaryota</taxon>
        <taxon>Metazoa</taxon>
        <taxon>Ecdysozoa</taxon>
        <taxon>Tardigrada</taxon>
        <taxon>Eutardigrada</taxon>
        <taxon>Parachela</taxon>
        <taxon>Hypsibioidea</taxon>
        <taxon>Hypsibiidae</taxon>
        <taxon>Hypsibius</taxon>
    </lineage>
</organism>
<feature type="transmembrane region" description="Helical" evidence="1">
    <location>
        <begin position="376"/>
        <end position="395"/>
    </location>
</feature>
<feature type="transmembrane region" description="Helical" evidence="1">
    <location>
        <begin position="219"/>
        <end position="238"/>
    </location>
</feature>
<feature type="transmembrane region" description="Helical" evidence="1">
    <location>
        <begin position="108"/>
        <end position="130"/>
    </location>
</feature>
<name>A0A1W0WNR7_HYPEX</name>
<comment type="caution">
    <text evidence="2">The sequence shown here is derived from an EMBL/GenBank/DDBJ whole genome shotgun (WGS) entry which is preliminary data.</text>
</comment>
<keyword evidence="1" id="KW-0472">Membrane</keyword>
<keyword evidence="1" id="KW-1133">Transmembrane helix</keyword>
<accession>A0A1W0WNR7</accession>
<evidence type="ECO:0008006" key="4">
    <source>
        <dbReference type="Google" id="ProtNLM"/>
    </source>
</evidence>
<evidence type="ECO:0000256" key="1">
    <source>
        <dbReference type="SAM" id="Phobius"/>
    </source>
</evidence>
<keyword evidence="3" id="KW-1185">Reference proteome</keyword>
<sequence length="511" mass="57143">MSVMNVLAFAPQGLKISKPNGTNNTRPEMCRCSLVLFFSSSGAAWPHLPMEPPICDFAVVSTQCMEHSADASVPLSQPVYWITVNAFPNNCRHNLDRLRKKSLSYRGIVLACLQATYWTLSTAIIIIMTINSITEIKHLIDVQEAHSSVVPGLPHPLIDLICDVQHWIEAVRGITLCLWLHRRRDDFFALFSRFSELIAPCQIGPSDLKALRKMMLTRMGVVTAASASVAAVIAYSWFKLFASERMDFYPFETLSVGSYTIVWLLTCVLTSLLSRMITVMVTVLAGVLCLCLQKLMVELERTCRTSRKLPVQYLWTDIRFRYLQILAAADALGKTVGVFILVGLLCDIVSVCGYIGRNFQNEETQYETFVTMGRSIFCGVAIAGYFIMAMHYPLVQVYTMGQELLQHVYKLQRSPNLRFLLENDAKARGSLDYLEDTILKRPVVISAADVLEFTGKLPQMIIAILISYPYLLYQVIKEQTNAEKDGTPCAVGISSLPTGINIANSTFPKVS</sequence>
<dbReference type="Proteomes" id="UP000192578">
    <property type="component" value="Unassembled WGS sequence"/>
</dbReference>
<evidence type="ECO:0000313" key="3">
    <source>
        <dbReference type="Proteomes" id="UP000192578"/>
    </source>
</evidence>